<reference evidence="1" key="1">
    <citation type="submission" date="2018-10" db="EMBL/GenBank/DDBJ databases">
        <title>Population genomic analysis revealed the cold adaptation of white poplar.</title>
        <authorList>
            <person name="Liu Y.-J."/>
        </authorList>
    </citation>
    <scope>NUCLEOTIDE SEQUENCE [LARGE SCALE GENOMIC DNA]</scope>
    <source>
        <strain evidence="1">PAL-ZL1</strain>
    </source>
</reference>
<organism evidence="1">
    <name type="scientific">Populus alba</name>
    <name type="common">White poplar</name>
    <dbReference type="NCBI Taxonomy" id="43335"/>
    <lineage>
        <taxon>Eukaryota</taxon>
        <taxon>Viridiplantae</taxon>
        <taxon>Streptophyta</taxon>
        <taxon>Embryophyta</taxon>
        <taxon>Tracheophyta</taxon>
        <taxon>Spermatophyta</taxon>
        <taxon>Magnoliopsida</taxon>
        <taxon>eudicotyledons</taxon>
        <taxon>Gunneridae</taxon>
        <taxon>Pentapetalae</taxon>
        <taxon>rosids</taxon>
        <taxon>fabids</taxon>
        <taxon>Malpighiales</taxon>
        <taxon>Salicaceae</taxon>
        <taxon>Saliceae</taxon>
        <taxon>Populus</taxon>
    </lineage>
</organism>
<dbReference type="EMBL" id="RCHU01000001">
    <property type="protein sequence ID" value="TKS18422.1"/>
    <property type="molecule type" value="Genomic_DNA"/>
</dbReference>
<sequence>MFRNVALLPNECDSNAIWTDFNLVIFNWRVGGTDSSCSYSCSRYPCNAVHLTGGFSRRRSQALTELDSELRTSSCGGSTEESTMLNAMARLIPSPAVAPSPRV</sequence>
<accession>A0A4U5R3P0</accession>
<evidence type="ECO:0000313" key="1">
    <source>
        <dbReference type="EMBL" id="TKS18422.1"/>
    </source>
</evidence>
<dbReference type="AlphaFoldDB" id="A0A4U5R3P0"/>
<name>A0A4U5R3P0_POPAL</name>
<proteinExistence type="predicted"/>
<protein>
    <submittedName>
        <fullName evidence="1">Uncharacterized protein</fullName>
    </submittedName>
</protein>
<gene>
    <name evidence="1" type="ORF">D5086_0000000910</name>
</gene>
<comment type="caution">
    <text evidence="1">The sequence shown here is derived from an EMBL/GenBank/DDBJ whole genome shotgun (WGS) entry which is preliminary data.</text>
</comment>